<dbReference type="PANTHER" id="PTHR43133:SF8">
    <property type="entry name" value="RNA POLYMERASE SIGMA FACTOR HI_1459-RELATED"/>
    <property type="match status" value="1"/>
</dbReference>
<dbReference type="PANTHER" id="PTHR43133">
    <property type="entry name" value="RNA POLYMERASE ECF-TYPE SIGMA FACTO"/>
    <property type="match status" value="1"/>
</dbReference>
<dbReference type="PROSITE" id="PS01063">
    <property type="entry name" value="SIGMA70_ECF"/>
    <property type="match status" value="1"/>
</dbReference>
<evidence type="ECO:0000313" key="8">
    <source>
        <dbReference type="EMBL" id="SQH25179.1"/>
    </source>
</evidence>
<dbReference type="InterPro" id="IPR014289">
    <property type="entry name" value="RNA_pol_sigma-24-rel"/>
</dbReference>
<evidence type="ECO:0000256" key="5">
    <source>
        <dbReference type="ARBA" id="ARBA00023163"/>
    </source>
</evidence>
<feature type="domain" description="RNA polymerase sigma-70 region 2" evidence="7">
    <location>
        <begin position="18"/>
        <end position="77"/>
    </location>
</feature>
<dbReference type="InterPro" id="IPR013324">
    <property type="entry name" value="RNA_pol_sigma_r3/r4-like"/>
</dbReference>
<keyword evidence="4 6" id="KW-0238">DNA-binding</keyword>
<dbReference type="InterPro" id="IPR036388">
    <property type="entry name" value="WH-like_DNA-bd_sf"/>
</dbReference>
<dbReference type="Proteomes" id="UP000248598">
    <property type="component" value="Chromosome 1"/>
</dbReference>
<dbReference type="InterPro" id="IPR013325">
    <property type="entry name" value="RNA_pol_sigma_r2"/>
</dbReference>
<keyword evidence="5 6" id="KW-0804">Transcription</keyword>
<evidence type="ECO:0000256" key="6">
    <source>
        <dbReference type="RuleBase" id="RU000716"/>
    </source>
</evidence>
<dbReference type="NCBIfam" id="TIGR02937">
    <property type="entry name" value="sigma70-ECF"/>
    <property type="match status" value="1"/>
</dbReference>
<proteinExistence type="inferred from homology"/>
<dbReference type="EMBL" id="LS483426">
    <property type="protein sequence ID" value="SQH25179.1"/>
    <property type="molecule type" value="Genomic_DNA"/>
</dbReference>
<dbReference type="Pfam" id="PF04542">
    <property type="entry name" value="Sigma70_r2"/>
    <property type="match status" value="1"/>
</dbReference>
<reference evidence="8 9" key="1">
    <citation type="submission" date="2018-06" db="EMBL/GenBank/DDBJ databases">
        <authorList>
            <consortium name="Pathogen Informatics"/>
            <person name="Doyle S."/>
        </authorList>
    </citation>
    <scope>NUCLEOTIDE SEQUENCE [LARGE SCALE GENOMIC DNA]</scope>
    <source>
        <strain evidence="8 9">NCTC10529</strain>
    </source>
</reference>
<dbReference type="InterPro" id="IPR007627">
    <property type="entry name" value="RNA_pol_sigma70_r2"/>
</dbReference>
<dbReference type="GO" id="GO:0016987">
    <property type="term" value="F:sigma factor activity"/>
    <property type="evidence" value="ECO:0007669"/>
    <property type="project" value="UniProtKB-KW"/>
</dbReference>
<dbReference type="SUPFAM" id="SSF88946">
    <property type="entry name" value="Sigma2 domain of RNA polymerase sigma factors"/>
    <property type="match status" value="1"/>
</dbReference>
<name>A0AAX2J4E4_KINKI</name>
<evidence type="ECO:0000259" key="7">
    <source>
        <dbReference type="Pfam" id="PF04542"/>
    </source>
</evidence>
<accession>A0AAX2J4E4</accession>
<dbReference type="NCBIfam" id="TIGR02943">
    <property type="entry name" value="Sig70_famx1"/>
    <property type="match status" value="1"/>
</dbReference>
<evidence type="ECO:0000256" key="1">
    <source>
        <dbReference type="ARBA" id="ARBA00010641"/>
    </source>
</evidence>
<organism evidence="8 9">
    <name type="scientific">Kingella kingae</name>
    <dbReference type="NCBI Taxonomy" id="504"/>
    <lineage>
        <taxon>Bacteria</taxon>
        <taxon>Pseudomonadati</taxon>
        <taxon>Pseudomonadota</taxon>
        <taxon>Betaproteobacteria</taxon>
        <taxon>Neisseriales</taxon>
        <taxon>Neisseriaceae</taxon>
        <taxon>Kingella</taxon>
    </lineage>
</organism>
<dbReference type="InterPro" id="IPR000838">
    <property type="entry name" value="RNA_pol_sigma70_ECF_CS"/>
</dbReference>
<dbReference type="GO" id="GO:0003677">
    <property type="term" value="F:DNA binding"/>
    <property type="evidence" value="ECO:0007669"/>
    <property type="project" value="UniProtKB-KW"/>
</dbReference>
<gene>
    <name evidence="8" type="primary">rpoE</name>
    <name evidence="8" type="ORF">NCTC10529_01375</name>
</gene>
<keyword evidence="2 6" id="KW-0805">Transcription regulation</keyword>
<evidence type="ECO:0000313" key="9">
    <source>
        <dbReference type="Proteomes" id="UP000248598"/>
    </source>
</evidence>
<evidence type="ECO:0000256" key="2">
    <source>
        <dbReference type="ARBA" id="ARBA00023015"/>
    </source>
</evidence>
<dbReference type="GeneID" id="93262657"/>
<dbReference type="RefSeq" id="WP_003786174.1">
    <property type="nucleotide sequence ID" value="NZ_CP091518.1"/>
</dbReference>
<protein>
    <recommendedName>
        <fullName evidence="6">RNA polymerase sigma factor</fullName>
    </recommendedName>
</protein>
<dbReference type="AlphaFoldDB" id="A0AAX2J4E4"/>
<dbReference type="InterPro" id="IPR014284">
    <property type="entry name" value="RNA_pol_sigma-70_dom"/>
</dbReference>
<evidence type="ECO:0000256" key="3">
    <source>
        <dbReference type="ARBA" id="ARBA00023082"/>
    </source>
</evidence>
<dbReference type="Gene3D" id="1.10.10.10">
    <property type="entry name" value="Winged helix-like DNA-binding domain superfamily/Winged helix DNA-binding domain"/>
    <property type="match status" value="1"/>
</dbReference>
<sequence length="196" mass="22922">MNLTHISTSELATIRKNLLRFASIHLPNQSDFAEDLVQETLLSAYKSANDFRGEAQLTSWLISILKNKLIDHFRQQSSQNAVFVAPAAEEPMDDWFENFFAEDGHWQREDSPSIWQNPEQSLNTKEFYDILQICLYGLPEHISRVFMMSEILGLESNEIIQQCHITRANFHTTMHRAREGLRQCLQIKWFNHKELV</sequence>
<keyword evidence="3 6" id="KW-0731">Sigma factor</keyword>
<dbReference type="InterPro" id="IPR039425">
    <property type="entry name" value="RNA_pol_sigma-70-like"/>
</dbReference>
<comment type="similarity">
    <text evidence="1 6">Belongs to the sigma-70 factor family. ECF subfamily.</text>
</comment>
<dbReference type="GO" id="GO:0006352">
    <property type="term" value="P:DNA-templated transcription initiation"/>
    <property type="evidence" value="ECO:0007669"/>
    <property type="project" value="InterPro"/>
</dbReference>
<evidence type="ECO:0000256" key="4">
    <source>
        <dbReference type="ARBA" id="ARBA00023125"/>
    </source>
</evidence>
<dbReference type="SUPFAM" id="SSF88659">
    <property type="entry name" value="Sigma3 and sigma4 domains of RNA polymerase sigma factors"/>
    <property type="match status" value="1"/>
</dbReference>
<dbReference type="Gene3D" id="1.10.1740.10">
    <property type="match status" value="1"/>
</dbReference>